<keyword evidence="1" id="KW-0732">Signal</keyword>
<dbReference type="InterPro" id="IPR028082">
    <property type="entry name" value="Peripla_BP_I"/>
</dbReference>
<dbReference type="EMBL" id="UINC01083689">
    <property type="protein sequence ID" value="SVC29633.1"/>
    <property type="molecule type" value="Genomic_DNA"/>
</dbReference>
<sequence>MRNYIKTAAGFVLSASMATVSFGATVNVGELQGFTGPLESMIGPMSGGANLAVTEANASGRYLQGTIAVVQGDSVCIDAAVAIAQAEKMINVDNVMAIMGPNCSGNTGAVITNVLVPNGVVAISPSATSPALTTLEDGGWFFRTAPSDARQGPVLADIAISRGQTDMAVTHSNSDYGKGLADAFVTAYEAAGGTVTVMAGHEDDKADYSADVAALSAGGSSTLAVLGYADTGGRGIIAASEDTGAFTDYIFGDGMISEVTSGAVADGSWGTLPSPDATLGANWKAVAEAGGVDGSGVFSAESYDAMALIILAS</sequence>
<feature type="domain" description="Leucine-binding protein" evidence="2">
    <location>
        <begin position="25"/>
        <end position="308"/>
    </location>
</feature>
<feature type="non-terminal residue" evidence="3">
    <location>
        <position position="313"/>
    </location>
</feature>
<evidence type="ECO:0000259" key="2">
    <source>
        <dbReference type="Pfam" id="PF13458"/>
    </source>
</evidence>
<reference evidence="3" key="1">
    <citation type="submission" date="2018-05" db="EMBL/GenBank/DDBJ databases">
        <authorList>
            <person name="Lanie J.A."/>
            <person name="Ng W.-L."/>
            <person name="Kazmierczak K.M."/>
            <person name="Andrzejewski T.M."/>
            <person name="Davidsen T.M."/>
            <person name="Wayne K.J."/>
            <person name="Tettelin H."/>
            <person name="Glass J.I."/>
            <person name="Rusch D."/>
            <person name="Podicherti R."/>
            <person name="Tsui H.-C.T."/>
            <person name="Winkler M.E."/>
        </authorList>
    </citation>
    <scope>NUCLEOTIDE SEQUENCE</scope>
</reference>
<dbReference type="SUPFAM" id="SSF53822">
    <property type="entry name" value="Periplasmic binding protein-like I"/>
    <property type="match status" value="1"/>
</dbReference>
<dbReference type="Pfam" id="PF13458">
    <property type="entry name" value="Peripla_BP_6"/>
    <property type="match status" value="1"/>
</dbReference>
<dbReference type="CDD" id="cd06346">
    <property type="entry name" value="PBP1_ABC_ligand_binding-like"/>
    <property type="match status" value="1"/>
</dbReference>
<dbReference type="AlphaFoldDB" id="A0A382L1J2"/>
<proteinExistence type="predicted"/>
<dbReference type="Gene3D" id="3.40.50.2300">
    <property type="match status" value="2"/>
</dbReference>
<evidence type="ECO:0000313" key="3">
    <source>
        <dbReference type="EMBL" id="SVC29633.1"/>
    </source>
</evidence>
<gene>
    <name evidence="3" type="ORF">METZ01_LOCUS282487</name>
</gene>
<organism evidence="3">
    <name type="scientific">marine metagenome</name>
    <dbReference type="NCBI Taxonomy" id="408172"/>
    <lineage>
        <taxon>unclassified sequences</taxon>
        <taxon>metagenomes</taxon>
        <taxon>ecological metagenomes</taxon>
    </lineage>
</organism>
<dbReference type="InterPro" id="IPR051010">
    <property type="entry name" value="BCAA_transport"/>
</dbReference>
<protein>
    <recommendedName>
        <fullName evidence="2">Leucine-binding protein domain-containing protein</fullName>
    </recommendedName>
</protein>
<dbReference type="PANTHER" id="PTHR30483:SF6">
    <property type="entry name" value="PERIPLASMIC BINDING PROTEIN OF ABC TRANSPORTER FOR NATURAL AMINO ACIDS"/>
    <property type="match status" value="1"/>
</dbReference>
<dbReference type="InterPro" id="IPR028081">
    <property type="entry name" value="Leu-bd"/>
</dbReference>
<dbReference type="PANTHER" id="PTHR30483">
    <property type="entry name" value="LEUCINE-SPECIFIC-BINDING PROTEIN"/>
    <property type="match status" value="1"/>
</dbReference>
<name>A0A382L1J2_9ZZZZ</name>
<accession>A0A382L1J2</accession>
<evidence type="ECO:0000256" key="1">
    <source>
        <dbReference type="ARBA" id="ARBA00022729"/>
    </source>
</evidence>